<evidence type="ECO:0000259" key="4">
    <source>
        <dbReference type="PROSITE" id="PS01124"/>
    </source>
</evidence>
<dbReference type="Gene3D" id="2.60.120.10">
    <property type="entry name" value="Jelly Rolls"/>
    <property type="match status" value="1"/>
</dbReference>
<proteinExistence type="predicted"/>
<name>A0A7W8HAL4_9FIRM</name>
<dbReference type="InterPro" id="IPR037923">
    <property type="entry name" value="HTH-like"/>
</dbReference>
<dbReference type="InterPro" id="IPR014710">
    <property type="entry name" value="RmlC-like_jellyroll"/>
</dbReference>
<dbReference type="InterPro" id="IPR020449">
    <property type="entry name" value="Tscrpt_reg_AraC-type_HTH"/>
</dbReference>
<accession>A0A7W8HAL4</accession>
<dbReference type="PROSITE" id="PS01124">
    <property type="entry name" value="HTH_ARAC_FAMILY_2"/>
    <property type="match status" value="1"/>
</dbReference>
<comment type="caution">
    <text evidence="5">The sequence shown here is derived from an EMBL/GenBank/DDBJ whole genome shotgun (WGS) entry which is preliminary data.</text>
</comment>
<dbReference type="Pfam" id="PF12833">
    <property type="entry name" value="HTH_18"/>
    <property type="match status" value="1"/>
</dbReference>
<evidence type="ECO:0000256" key="1">
    <source>
        <dbReference type="ARBA" id="ARBA00023015"/>
    </source>
</evidence>
<keyword evidence="5" id="KW-0413">Isomerase</keyword>
<dbReference type="GO" id="GO:0003700">
    <property type="term" value="F:DNA-binding transcription factor activity"/>
    <property type="evidence" value="ECO:0007669"/>
    <property type="project" value="InterPro"/>
</dbReference>
<keyword evidence="2 5" id="KW-0238">DNA-binding</keyword>
<reference evidence="5 6" key="1">
    <citation type="submission" date="2020-08" db="EMBL/GenBank/DDBJ databases">
        <title>Genomic Encyclopedia of Type Strains, Phase IV (KMG-IV): sequencing the most valuable type-strain genomes for metagenomic binning, comparative biology and taxonomic classification.</title>
        <authorList>
            <person name="Goeker M."/>
        </authorList>
    </citation>
    <scope>NUCLEOTIDE SEQUENCE [LARGE SCALE GENOMIC DNA]</scope>
    <source>
        <strain evidence="5 6">DSM 106146</strain>
    </source>
</reference>
<dbReference type="EMBL" id="JACHFW010000006">
    <property type="protein sequence ID" value="MBB5264735.1"/>
    <property type="molecule type" value="Genomic_DNA"/>
</dbReference>
<dbReference type="Gene3D" id="1.10.10.60">
    <property type="entry name" value="Homeodomain-like"/>
    <property type="match status" value="2"/>
</dbReference>
<keyword evidence="1" id="KW-0805">Transcription regulation</keyword>
<keyword evidence="6" id="KW-1185">Reference proteome</keyword>
<dbReference type="SUPFAM" id="SSF46689">
    <property type="entry name" value="Homeodomain-like"/>
    <property type="match status" value="1"/>
</dbReference>
<evidence type="ECO:0000313" key="5">
    <source>
        <dbReference type="EMBL" id="MBB5264735.1"/>
    </source>
</evidence>
<protein>
    <submittedName>
        <fullName evidence="5">AraC-like DNA-binding protein/mannose-6-phosphate isomerase-like protein (Cupin superfamily)</fullName>
    </submittedName>
</protein>
<dbReference type="Proteomes" id="UP000543642">
    <property type="component" value="Unassembled WGS sequence"/>
</dbReference>
<dbReference type="PANTHER" id="PTHR43280">
    <property type="entry name" value="ARAC-FAMILY TRANSCRIPTIONAL REGULATOR"/>
    <property type="match status" value="1"/>
</dbReference>
<dbReference type="SMART" id="SM00342">
    <property type="entry name" value="HTH_ARAC"/>
    <property type="match status" value="1"/>
</dbReference>
<evidence type="ECO:0000256" key="3">
    <source>
        <dbReference type="ARBA" id="ARBA00023163"/>
    </source>
</evidence>
<gene>
    <name evidence="5" type="ORF">HNP82_001863</name>
</gene>
<organism evidence="5 6">
    <name type="scientific">Catenibacillus scindens</name>
    <dbReference type="NCBI Taxonomy" id="673271"/>
    <lineage>
        <taxon>Bacteria</taxon>
        <taxon>Bacillati</taxon>
        <taxon>Bacillota</taxon>
        <taxon>Clostridia</taxon>
        <taxon>Lachnospirales</taxon>
        <taxon>Lachnospiraceae</taxon>
        <taxon>Catenibacillus</taxon>
    </lineage>
</organism>
<dbReference type="InterPro" id="IPR018060">
    <property type="entry name" value="HTH_AraC"/>
</dbReference>
<keyword evidence="3" id="KW-0804">Transcription</keyword>
<dbReference type="SUPFAM" id="SSF51215">
    <property type="entry name" value="Regulatory protein AraC"/>
    <property type="match status" value="1"/>
</dbReference>
<sequence>MSKSRETERRPKSSDLYAFNEHEQWLRDLYYNHGGTFLAQPMTYTEYEQLMEEHPDYLDLREFFEDTMVRNITNYSLANRAKMPEYGSDITMVKHDRYSYTIKHTHDYVEGAYVLSGRSHQFVGEQDFWLEPGDFCLLSPSTFHCISSAADDAIVFAVLISRKLFNSAFLDIMKDHNILSDFFTSVLYEESASPYILFKTGDDSRIRQGFLNMYEEVCRRQRFFGESIVLYFRQIMIQLLRRYEMFAIIPNPVNNHIENHITAILGYIEANYKTVTLHELSRFFSYNESYLSRMLRQYTGKTFPALTGGLQMKKAAELLQATDMSLSDIAQETGCFDMSHFYKKFKKYYGTSPSEYRKRFKG</sequence>
<dbReference type="GO" id="GO:0043565">
    <property type="term" value="F:sequence-specific DNA binding"/>
    <property type="evidence" value="ECO:0007669"/>
    <property type="project" value="InterPro"/>
</dbReference>
<feature type="domain" description="HTH araC/xylS-type" evidence="4">
    <location>
        <begin position="262"/>
        <end position="359"/>
    </location>
</feature>
<dbReference type="PANTHER" id="PTHR43280:SF34">
    <property type="entry name" value="ARAC-FAMILY TRANSCRIPTIONAL REGULATOR"/>
    <property type="match status" value="1"/>
</dbReference>
<evidence type="ECO:0000256" key="2">
    <source>
        <dbReference type="ARBA" id="ARBA00023125"/>
    </source>
</evidence>
<evidence type="ECO:0000313" key="6">
    <source>
        <dbReference type="Proteomes" id="UP000543642"/>
    </source>
</evidence>
<dbReference type="AlphaFoldDB" id="A0A7W8HAL4"/>
<dbReference type="GO" id="GO:0016853">
    <property type="term" value="F:isomerase activity"/>
    <property type="evidence" value="ECO:0007669"/>
    <property type="project" value="UniProtKB-KW"/>
</dbReference>
<dbReference type="InterPro" id="IPR009057">
    <property type="entry name" value="Homeodomain-like_sf"/>
</dbReference>
<dbReference type="PRINTS" id="PR00032">
    <property type="entry name" value="HTHARAC"/>
</dbReference>
<dbReference type="RefSeq" id="WP_183773618.1">
    <property type="nucleotide sequence ID" value="NZ_JACHFW010000006.1"/>
</dbReference>